<feature type="coiled-coil region" evidence="1">
    <location>
        <begin position="65"/>
        <end position="92"/>
    </location>
</feature>
<evidence type="ECO:0000313" key="2">
    <source>
        <dbReference type="EMBL" id="SHF53160.1"/>
    </source>
</evidence>
<keyword evidence="1" id="KW-0175">Coiled coil</keyword>
<evidence type="ECO:0000256" key="1">
    <source>
        <dbReference type="SAM" id="Coils"/>
    </source>
</evidence>
<dbReference type="STRING" id="1484053.SAMN05444274_10688"/>
<dbReference type="AlphaFoldDB" id="A0A1M5CEQ0"/>
<gene>
    <name evidence="2" type="ORF">SAMN05444274_10688</name>
</gene>
<evidence type="ECO:0000313" key="3">
    <source>
        <dbReference type="Proteomes" id="UP000184164"/>
    </source>
</evidence>
<reference evidence="2 3" key="1">
    <citation type="submission" date="2016-11" db="EMBL/GenBank/DDBJ databases">
        <authorList>
            <person name="Jaros S."/>
            <person name="Januszkiewicz K."/>
            <person name="Wedrychowicz H."/>
        </authorList>
    </citation>
    <scope>NUCLEOTIDE SEQUENCE [LARGE SCALE GENOMIC DNA]</scope>
    <source>
        <strain evidence="2 3">DSM 26910</strain>
    </source>
</reference>
<dbReference type="EMBL" id="FQUM01000006">
    <property type="protein sequence ID" value="SHF53160.1"/>
    <property type="molecule type" value="Genomic_DNA"/>
</dbReference>
<dbReference type="Proteomes" id="UP000184164">
    <property type="component" value="Unassembled WGS sequence"/>
</dbReference>
<name>A0A1M5CEQ0_9BACT</name>
<keyword evidence="3" id="KW-1185">Reference proteome</keyword>
<sequence>MEKLIENLKELIADNCGGISKQLANVRDVVIYDMPLELLETGIQSDLATLNNVTKIIAEIENKMFSQESKKITILQAELEKSQEKIKKLESLLSSPLKIAQG</sequence>
<protein>
    <submittedName>
        <fullName evidence="2">Uncharacterized protein</fullName>
    </submittedName>
</protein>
<accession>A0A1M5CEQ0</accession>
<dbReference type="RefSeq" id="WP_073002368.1">
    <property type="nucleotide sequence ID" value="NZ_FQUM01000006.1"/>
</dbReference>
<organism evidence="2 3">
    <name type="scientific">Mariniphaga anaerophila</name>
    <dbReference type="NCBI Taxonomy" id="1484053"/>
    <lineage>
        <taxon>Bacteria</taxon>
        <taxon>Pseudomonadati</taxon>
        <taxon>Bacteroidota</taxon>
        <taxon>Bacteroidia</taxon>
        <taxon>Marinilabiliales</taxon>
        <taxon>Prolixibacteraceae</taxon>
        <taxon>Mariniphaga</taxon>
    </lineage>
</organism>
<proteinExistence type="predicted"/>